<protein>
    <recommendedName>
        <fullName evidence="4">ABC transporter</fullName>
    </recommendedName>
</protein>
<feature type="transmembrane region" description="Helical" evidence="1">
    <location>
        <begin position="228"/>
        <end position="251"/>
    </location>
</feature>
<gene>
    <name evidence="2" type="ORF">P6N53_00615</name>
</gene>
<reference evidence="2" key="1">
    <citation type="journal article" date="2023" name="J. Hazard. Mater.">
        <title>Anaerobic biodegradation of pyrene and benzo[a]pyrene by a new sulfate-reducing Desulforamulus aquiferis strain DSA.</title>
        <authorList>
            <person name="Zhang Z."/>
            <person name="Sun J."/>
            <person name="Gong X."/>
            <person name="Wang C."/>
            <person name="Wang H."/>
        </authorList>
    </citation>
    <scope>NUCLEOTIDE SEQUENCE</scope>
    <source>
        <strain evidence="2">DSA</strain>
    </source>
</reference>
<dbReference type="Proteomes" id="UP001172911">
    <property type="component" value="Unassembled WGS sequence"/>
</dbReference>
<comment type="caution">
    <text evidence="2">The sequence shown here is derived from an EMBL/GenBank/DDBJ whole genome shotgun (WGS) entry which is preliminary data.</text>
</comment>
<organism evidence="2 3">
    <name type="scientific">Desulforamulus aquiferis</name>
    <dbReference type="NCBI Taxonomy" id="1397668"/>
    <lineage>
        <taxon>Bacteria</taxon>
        <taxon>Bacillati</taxon>
        <taxon>Bacillota</taxon>
        <taxon>Clostridia</taxon>
        <taxon>Eubacteriales</taxon>
        <taxon>Peptococcaceae</taxon>
        <taxon>Desulforamulus</taxon>
    </lineage>
</organism>
<dbReference type="EMBL" id="JARPTC010000001">
    <property type="protein sequence ID" value="MDO7785734.1"/>
    <property type="molecule type" value="Genomic_DNA"/>
</dbReference>
<evidence type="ECO:0000313" key="3">
    <source>
        <dbReference type="Proteomes" id="UP001172911"/>
    </source>
</evidence>
<keyword evidence="3" id="KW-1185">Reference proteome</keyword>
<evidence type="ECO:0008006" key="4">
    <source>
        <dbReference type="Google" id="ProtNLM"/>
    </source>
</evidence>
<feature type="transmembrane region" description="Helical" evidence="1">
    <location>
        <begin position="138"/>
        <end position="160"/>
    </location>
</feature>
<feature type="transmembrane region" description="Helical" evidence="1">
    <location>
        <begin position="41"/>
        <end position="64"/>
    </location>
</feature>
<evidence type="ECO:0000256" key="1">
    <source>
        <dbReference type="SAM" id="Phobius"/>
    </source>
</evidence>
<keyword evidence="1" id="KW-1133">Transmembrane helix</keyword>
<feature type="transmembrane region" description="Helical" evidence="1">
    <location>
        <begin position="18"/>
        <end position="35"/>
    </location>
</feature>
<accession>A0AAW7Z6B3</accession>
<keyword evidence="1" id="KW-0812">Transmembrane</keyword>
<keyword evidence="1" id="KW-0472">Membrane</keyword>
<sequence length="257" mass="28370">MNAWWNLVKKEYRMERNLVAVLLGMLIIGGLWAMFYNRDSLGIIMAPASMLLITATFVPAILMLKSINGEVKQTPHLWLHCPYPAWMLLSAKLVVAMAAMLAVLAVDALFVYLTIVFISEEIGVSTGNLVLFATEVGSYLGLAIIGLSIYMAAWSSLVVVATASVRSIFGRFNWLAGLGIFFLATWGVGKFHHTWFYDRLTKWGAFKINLITADQVLPAAQHIGAMEIYAGQIILPLIVAMAVFALSAWLLDNKVEV</sequence>
<dbReference type="RefSeq" id="WP_304540323.1">
    <property type="nucleotide sequence ID" value="NZ_JARPTC010000001.1"/>
</dbReference>
<name>A0AAW7Z6B3_9FIRM</name>
<feature type="transmembrane region" description="Helical" evidence="1">
    <location>
        <begin position="172"/>
        <end position="189"/>
    </location>
</feature>
<feature type="transmembrane region" description="Helical" evidence="1">
    <location>
        <begin position="85"/>
        <end position="118"/>
    </location>
</feature>
<reference evidence="2" key="2">
    <citation type="submission" date="2023-03" db="EMBL/GenBank/DDBJ databases">
        <authorList>
            <person name="Zhang Z."/>
        </authorList>
    </citation>
    <scope>NUCLEOTIDE SEQUENCE</scope>
    <source>
        <strain evidence="2">DSA</strain>
    </source>
</reference>
<dbReference type="AlphaFoldDB" id="A0AAW7Z6B3"/>
<proteinExistence type="predicted"/>
<evidence type="ECO:0000313" key="2">
    <source>
        <dbReference type="EMBL" id="MDO7785734.1"/>
    </source>
</evidence>